<accession>A0AA38X052</accession>
<dbReference type="EMBL" id="JAPDRK010000019">
    <property type="protein sequence ID" value="KAJ9604338.1"/>
    <property type="molecule type" value="Genomic_DNA"/>
</dbReference>
<evidence type="ECO:0000313" key="3">
    <source>
        <dbReference type="Proteomes" id="UP001172673"/>
    </source>
</evidence>
<proteinExistence type="predicted"/>
<gene>
    <name evidence="2" type="ORF">H2200_011172</name>
</gene>
<feature type="compositionally biased region" description="Basic and acidic residues" evidence="1">
    <location>
        <begin position="94"/>
        <end position="103"/>
    </location>
</feature>
<feature type="compositionally biased region" description="Low complexity" evidence="1">
    <location>
        <begin position="180"/>
        <end position="203"/>
    </location>
</feature>
<dbReference type="Pfam" id="PF11214">
    <property type="entry name" value="Med2"/>
    <property type="match status" value="1"/>
</dbReference>
<comment type="caution">
    <text evidence="2">The sequence shown here is derived from an EMBL/GenBank/DDBJ whole genome shotgun (WGS) entry which is preliminary data.</text>
</comment>
<feature type="compositionally biased region" description="Basic and acidic residues" evidence="1">
    <location>
        <begin position="77"/>
        <end position="87"/>
    </location>
</feature>
<organism evidence="2 3">
    <name type="scientific">Cladophialophora chaetospira</name>
    <dbReference type="NCBI Taxonomy" id="386627"/>
    <lineage>
        <taxon>Eukaryota</taxon>
        <taxon>Fungi</taxon>
        <taxon>Dikarya</taxon>
        <taxon>Ascomycota</taxon>
        <taxon>Pezizomycotina</taxon>
        <taxon>Eurotiomycetes</taxon>
        <taxon>Chaetothyriomycetidae</taxon>
        <taxon>Chaetothyriales</taxon>
        <taxon>Herpotrichiellaceae</taxon>
        <taxon>Cladophialophora</taxon>
    </lineage>
</organism>
<feature type="compositionally biased region" description="Basic and acidic residues" evidence="1">
    <location>
        <begin position="112"/>
        <end position="121"/>
    </location>
</feature>
<feature type="region of interest" description="Disordered" evidence="1">
    <location>
        <begin position="77"/>
        <end position="240"/>
    </location>
</feature>
<dbReference type="InterPro" id="IPR021017">
    <property type="entry name" value="Mediator_Med2_fun"/>
</dbReference>
<dbReference type="Proteomes" id="UP001172673">
    <property type="component" value="Unassembled WGS sequence"/>
</dbReference>
<sequence length="389" mass="42296">MTTSKPPYDPVKTVEAMFMGSVARIAYVMKDPVNFAPATRAVLAETAKKFQDALDDCELQILDAKWYLEDQLRINKARREAKAREDSAASAKRKREETQDAQDKTQTQEGESAPKRVKTQEPEEPLQPPPKPQQNPQQTSPGQKPPPQPQPAATSKPTAQAAPSAPEKSATVKPPDKPKVAVVPGAKAPQPQAPPAVKQQAKPKQTEPAPVPERTMTQTTTDEFPKPTPQDTPADGSEAFNFESMFGEPSADMMDSSGNDMTFDLDDLSGDSYVQDNSLNSLLPGLESYANQAGDDSTFTMSGTTMNGLPTGNDLSTMGAQTDTVPNTQQQPQANDFSLPQLGPNEFDDFLNANDMSFDDPINLDGDGMLNMDNMENVDMNMDFDSMFS</sequence>
<reference evidence="2" key="1">
    <citation type="submission" date="2022-10" db="EMBL/GenBank/DDBJ databases">
        <title>Culturing micro-colonial fungi from biological soil crusts in the Mojave desert and describing Neophaeococcomyces mojavensis, and introducing the new genera and species Taxawa tesnikishii.</title>
        <authorList>
            <person name="Kurbessoian T."/>
            <person name="Stajich J.E."/>
        </authorList>
    </citation>
    <scope>NUCLEOTIDE SEQUENCE</scope>
    <source>
        <strain evidence="2">TK_41</strain>
    </source>
</reference>
<name>A0AA38X052_9EURO</name>
<protein>
    <submittedName>
        <fullName evidence="2">Uncharacterized protein</fullName>
    </submittedName>
</protein>
<dbReference type="AlphaFoldDB" id="A0AA38X052"/>
<evidence type="ECO:0000256" key="1">
    <source>
        <dbReference type="SAM" id="MobiDB-lite"/>
    </source>
</evidence>
<evidence type="ECO:0000313" key="2">
    <source>
        <dbReference type="EMBL" id="KAJ9604338.1"/>
    </source>
</evidence>
<keyword evidence="3" id="KW-1185">Reference proteome</keyword>
<feature type="compositionally biased region" description="Low complexity" evidence="1">
    <location>
        <begin position="151"/>
        <end position="166"/>
    </location>
</feature>